<dbReference type="FunFam" id="3.40.50.620:FF:000023">
    <property type="entry name" value="Isoleucyl-tRNA synthetase,cytoplasmic"/>
    <property type="match status" value="1"/>
</dbReference>
<proteinExistence type="inferred from homology"/>
<dbReference type="Gene3D" id="3.40.50.620">
    <property type="entry name" value="HUPs"/>
    <property type="match status" value="2"/>
</dbReference>
<keyword evidence="14" id="KW-1185">Reference proteome</keyword>
<gene>
    <name evidence="13" type="ORF">BCR35DRAFT_275599</name>
</gene>
<dbReference type="InParanoid" id="A0A1Y2G019"/>
<evidence type="ECO:0000259" key="11">
    <source>
        <dbReference type="Pfam" id="PF00133"/>
    </source>
</evidence>
<feature type="domain" description="Aminoacyl-tRNA synthetase class Ia" evidence="11">
    <location>
        <begin position="27"/>
        <end position="650"/>
    </location>
</feature>
<dbReference type="CDD" id="cd00818">
    <property type="entry name" value="IleRS_core"/>
    <property type="match status" value="1"/>
</dbReference>
<name>A0A1Y2G019_9BASI</name>
<reference evidence="13 14" key="1">
    <citation type="submission" date="2016-07" db="EMBL/GenBank/DDBJ databases">
        <title>Pervasive Adenine N6-methylation of Active Genes in Fungi.</title>
        <authorList>
            <consortium name="DOE Joint Genome Institute"/>
            <person name="Mondo S.J."/>
            <person name="Dannebaum R.O."/>
            <person name="Kuo R.C."/>
            <person name="Labutti K."/>
            <person name="Haridas S."/>
            <person name="Kuo A."/>
            <person name="Salamov A."/>
            <person name="Ahrendt S.R."/>
            <person name="Lipzen A."/>
            <person name="Sullivan W."/>
            <person name="Andreopoulos W.B."/>
            <person name="Clum A."/>
            <person name="Lindquist E."/>
            <person name="Daum C."/>
            <person name="Ramamoorthy G.K."/>
            <person name="Gryganskyi A."/>
            <person name="Culley D."/>
            <person name="Magnuson J.K."/>
            <person name="James T.Y."/>
            <person name="O'Malley M.A."/>
            <person name="Stajich J.E."/>
            <person name="Spatafora J.W."/>
            <person name="Visel A."/>
            <person name="Grigoriev I.V."/>
        </authorList>
    </citation>
    <scope>NUCLEOTIDE SEQUENCE [LARGE SCALE GENOMIC DNA]</scope>
    <source>
        <strain evidence="13 14">62-1032</strain>
    </source>
</reference>
<dbReference type="GO" id="GO:0005524">
    <property type="term" value="F:ATP binding"/>
    <property type="evidence" value="ECO:0007669"/>
    <property type="project" value="UniProtKB-KW"/>
</dbReference>
<keyword evidence="6" id="KW-0648">Protein biosynthesis</keyword>
<keyword evidence="7 13" id="KW-0030">Aminoacyl-tRNA synthetase</keyword>
<dbReference type="CDD" id="cd07961">
    <property type="entry name" value="Anticodon_Ia_Ile_ABEc"/>
    <property type="match status" value="1"/>
</dbReference>
<dbReference type="GO" id="GO:0000049">
    <property type="term" value="F:tRNA binding"/>
    <property type="evidence" value="ECO:0007669"/>
    <property type="project" value="InterPro"/>
</dbReference>
<dbReference type="Gene3D" id="1.10.730.10">
    <property type="entry name" value="Isoleucyl-tRNA Synthetase, Domain 1"/>
    <property type="match status" value="1"/>
</dbReference>
<evidence type="ECO:0000313" key="14">
    <source>
        <dbReference type="Proteomes" id="UP000193467"/>
    </source>
</evidence>
<dbReference type="Proteomes" id="UP000193467">
    <property type="component" value="Unassembled WGS sequence"/>
</dbReference>
<dbReference type="PANTHER" id="PTHR42780:SF1">
    <property type="entry name" value="ISOLEUCINE--TRNA LIGASE, CYTOPLASMIC"/>
    <property type="match status" value="1"/>
</dbReference>
<dbReference type="Pfam" id="PF00133">
    <property type="entry name" value="tRNA-synt_1"/>
    <property type="match status" value="1"/>
</dbReference>
<dbReference type="InterPro" id="IPR013155">
    <property type="entry name" value="M/V/L/I-tRNA-synth_anticd-bd"/>
</dbReference>
<evidence type="ECO:0000313" key="13">
    <source>
        <dbReference type="EMBL" id="ORY89786.1"/>
    </source>
</evidence>
<evidence type="ECO:0000256" key="6">
    <source>
        <dbReference type="ARBA" id="ARBA00022917"/>
    </source>
</evidence>
<dbReference type="GO" id="GO:0004822">
    <property type="term" value="F:isoleucine-tRNA ligase activity"/>
    <property type="evidence" value="ECO:0007669"/>
    <property type="project" value="UniProtKB-EC"/>
</dbReference>
<dbReference type="PRINTS" id="PR00984">
    <property type="entry name" value="TRNASYNTHILE"/>
</dbReference>
<dbReference type="AlphaFoldDB" id="A0A1Y2G019"/>
<dbReference type="InterPro" id="IPR009080">
    <property type="entry name" value="tRNAsynth_Ia_anticodon-bd"/>
</dbReference>
<dbReference type="GO" id="GO:0002161">
    <property type="term" value="F:aminoacyl-tRNA deacylase activity"/>
    <property type="evidence" value="ECO:0007669"/>
    <property type="project" value="InterPro"/>
</dbReference>
<dbReference type="FunCoup" id="A0A1Y2G019">
    <property type="interactions" value="570"/>
</dbReference>
<evidence type="ECO:0000256" key="8">
    <source>
        <dbReference type="ARBA" id="ARBA00032665"/>
    </source>
</evidence>
<keyword evidence="5" id="KW-0067">ATP-binding</keyword>
<dbReference type="Pfam" id="PF08264">
    <property type="entry name" value="Anticodon_1"/>
    <property type="match status" value="1"/>
</dbReference>
<evidence type="ECO:0000256" key="10">
    <source>
        <dbReference type="ARBA" id="ARBA00069879"/>
    </source>
</evidence>
<dbReference type="NCBIfam" id="TIGR00392">
    <property type="entry name" value="ileS"/>
    <property type="match status" value="1"/>
</dbReference>
<dbReference type="STRING" id="106004.A0A1Y2G019"/>
<dbReference type="EC" id="6.1.1.5" evidence="2"/>
<dbReference type="InterPro" id="IPR023586">
    <property type="entry name" value="Ile-tRNA-ligase_type2"/>
</dbReference>
<accession>A0A1Y2G019</accession>
<comment type="similarity">
    <text evidence="1">Belongs to the class-I aminoacyl-tRNA synthetase family.</text>
</comment>
<dbReference type="SUPFAM" id="SSF47323">
    <property type="entry name" value="Anticodon-binding domain of a subclass of class I aminoacyl-tRNA synthetases"/>
    <property type="match status" value="1"/>
</dbReference>
<protein>
    <recommendedName>
        <fullName evidence="10">Isoleucine--tRNA ligase, cytoplasmic</fullName>
        <ecNumber evidence="2">6.1.1.5</ecNumber>
    </recommendedName>
    <alternativeName>
        <fullName evidence="8">Isoleucyl-tRNA synthetase</fullName>
    </alternativeName>
</protein>
<evidence type="ECO:0000256" key="3">
    <source>
        <dbReference type="ARBA" id="ARBA00022598"/>
    </source>
</evidence>
<comment type="caution">
    <text evidence="13">The sequence shown here is derived from an EMBL/GenBank/DDBJ whole genome shotgun (WGS) entry which is preliminary data.</text>
</comment>
<evidence type="ECO:0000256" key="5">
    <source>
        <dbReference type="ARBA" id="ARBA00022840"/>
    </source>
</evidence>
<evidence type="ECO:0000256" key="9">
    <source>
        <dbReference type="ARBA" id="ARBA00048359"/>
    </source>
</evidence>
<dbReference type="GO" id="GO:0006428">
    <property type="term" value="P:isoleucyl-tRNA aminoacylation"/>
    <property type="evidence" value="ECO:0007669"/>
    <property type="project" value="InterPro"/>
</dbReference>
<evidence type="ECO:0000256" key="2">
    <source>
        <dbReference type="ARBA" id="ARBA00013165"/>
    </source>
</evidence>
<comment type="catalytic activity">
    <reaction evidence="9">
        <text>tRNA(Ile) + L-isoleucine + ATP = L-isoleucyl-tRNA(Ile) + AMP + diphosphate</text>
        <dbReference type="Rhea" id="RHEA:11060"/>
        <dbReference type="Rhea" id="RHEA-COMP:9666"/>
        <dbReference type="Rhea" id="RHEA-COMP:9695"/>
        <dbReference type="ChEBI" id="CHEBI:30616"/>
        <dbReference type="ChEBI" id="CHEBI:33019"/>
        <dbReference type="ChEBI" id="CHEBI:58045"/>
        <dbReference type="ChEBI" id="CHEBI:78442"/>
        <dbReference type="ChEBI" id="CHEBI:78528"/>
        <dbReference type="ChEBI" id="CHEBI:456215"/>
        <dbReference type="EC" id="6.1.1.5"/>
    </reaction>
</comment>
<dbReference type="SUPFAM" id="SSF50677">
    <property type="entry name" value="ValRS/IleRS/LeuRS editing domain"/>
    <property type="match status" value="1"/>
</dbReference>
<dbReference type="OrthoDB" id="1706657at2759"/>
<dbReference type="SUPFAM" id="SSF52374">
    <property type="entry name" value="Nucleotidylyl transferase"/>
    <property type="match status" value="1"/>
</dbReference>
<dbReference type="PANTHER" id="PTHR42780">
    <property type="entry name" value="SOLEUCYL-TRNA SYNTHETASE"/>
    <property type="match status" value="1"/>
</dbReference>
<dbReference type="Pfam" id="PF19302">
    <property type="entry name" value="DUF5915"/>
    <property type="match status" value="1"/>
</dbReference>
<keyword evidence="4" id="KW-0547">Nucleotide-binding</keyword>
<dbReference type="FunFam" id="3.40.50.620:FF:000133">
    <property type="entry name" value="Isoleucyl-tRNA synthetase, cytoplasmic"/>
    <property type="match status" value="1"/>
</dbReference>
<evidence type="ECO:0000259" key="12">
    <source>
        <dbReference type="Pfam" id="PF08264"/>
    </source>
</evidence>
<organism evidence="13 14">
    <name type="scientific">Leucosporidium creatinivorum</name>
    <dbReference type="NCBI Taxonomy" id="106004"/>
    <lineage>
        <taxon>Eukaryota</taxon>
        <taxon>Fungi</taxon>
        <taxon>Dikarya</taxon>
        <taxon>Basidiomycota</taxon>
        <taxon>Pucciniomycotina</taxon>
        <taxon>Microbotryomycetes</taxon>
        <taxon>Leucosporidiales</taxon>
        <taxon>Leucosporidium</taxon>
    </lineage>
</organism>
<dbReference type="FunFam" id="1.10.730.10:FF:000004">
    <property type="entry name" value="Isoleucyl-tRNA synthetase, cytoplasmic"/>
    <property type="match status" value="1"/>
</dbReference>
<evidence type="ECO:0000256" key="4">
    <source>
        <dbReference type="ARBA" id="ARBA00022741"/>
    </source>
</evidence>
<dbReference type="InterPro" id="IPR002300">
    <property type="entry name" value="aa-tRNA-synth_Ia"/>
</dbReference>
<dbReference type="InterPro" id="IPR033709">
    <property type="entry name" value="Anticodon_Ile_ABEc"/>
</dbReference>
<dbReference type="InterPro" id="IPR014729">
    <property type="entry name" value="Rossmann-like_a/b/a_fold"/>
</dbReference>
<evidence type="ECO:0000256" key="7">
    <source>
        <dbReference type="ARBA" id="ARBA00023146"/>
    </source>
</evidence>
<feature type="domain" description="Methionyl/Valyl/Leucyl/Isoleucyl-tRNA synthetase anticodon-binding" evidence="12">
    <location>
        <begin position="708"/>
        <end position="866"/>
    </location>
</feature>
<dbReference type="EMBL" id="MCGR01000005">
    <property type="protein sequence ID" value="ORY89786.1"/>
    <property type="molecule type" value="Genomic_DNA"/>
</dbReference>
<keyword evidence="3" id="KW-0436">Ligase</keyword>
<evidence type="ECO:0000256" key="1">
    <source>
        <dbReference type="ARBA" id="ARBA00005594"/>
    </source>
</evidence>
<dbReference type="InterPro" id="IPR002301">
    <property type="entry name" value="Ile-tRNA-ligase"/>
</dbReference>
<dbReference type="HAMAP" id="MF_02003">
    <property type="entry name" value="Ile_tRNA_synth_type2"/>
    <property type="match status" value="1"/>
</dbReference>
<sequence>MATNPNAVFPEHNPSSNFSFPKEEEKVLGFWKEIDAFQESVRQSVGKPQYSFYDGPPFATGLPHHGHILMGTVKDIVTRFAHSNGFYVERRFGWDTHGLPVEHEIDKKLGITSKADVMAMGIDKYNAECRAIVMRYSSEWRRTVERLGRWIDFDNDYKTLNTPFMESVWWVFGQLWKKDLVYRGLKVMPYTTGCTTPLSNFEAGQAYKDVQDPAVTVAFKLVEDPSVAFLAWTTTPWTLPSNLALCVHPELTYVQIHDAERDRKFILCDKLLTALYKDPVKAKKDKKYTVVATYKGTDLVDKKYTPLFSYFAEAYADRAFKVICDPYVTADSGTGIVHQAPAFGDDDHRIAIANGIVKKEEMPPCPIDERGIYTDEVPDFKGLYVKDADKVIIKHLKAQDQLIVSATIQHSYPFCWRSGTPLIYRVIPVWFVRVQDSTDQLVKNNQETRWVPASVGENRFQSWLENARDWNVSRNRYWGTPLPLWASDDYEEIVCVSSIEELNELSGCGILEDLHRDKIDHIEIPSKQGKGMLKRVEEVFDCWFESGSMPYAQVHYPFENKEKFEASFPADFISEAMDQTRGWFYTLLVLSTHLFGTAPWKNLIVCGHVLAADGKKMSKSLKNYPDPNLIVDSYGADALRLFLINSPVVRGDSLRFKEEGVKDVVSHVLLPFLNSYRFFLGQASLLKKESNVDFKYDPHAPQSKNVMDRWILARCQSLIQLVKEEMEAYRLYTVVAQMLNLIDELTNWYIRFNRRRLKGEGGLEDVTSALNTLFETLLTLSRTLSAFIPFLTENIYQGLRPFFPTDVASMSMGEDVRSLHFLPFPSVRQEYFDPVVQRQVGRLQAVIELGRTVRERFVLPLKTPLAELLVFHPDPEYLADVQSLLPYVEQELNVRTVVFTSDEARCGIKFRATADYAVLGRKLRKDIGRVKKNLPNLSSEEVKAYLKDGKISVDGIELIEGDLTAQRYVELTPSTEEGAAQYETNTNNDVVVLLDVRRRPELEQEGLAREVVNRVQRLRKKAGLVATDDIDVFYRFAEGVGAELTRIMNESEEVITRVLKKMPRPFSENQAKEDAVLIEEVQEVGDDQITLTLVRA</sequence>
<dbReference type="InterPro" id="IPR009008">
    <property type="entry name" value="Val/Leu/Ile-tRNA-synth_edit"/>
</dbReference>